<dbReference type="Gene3D" id="3.30.1360.10">
    <property type="entry name" value="RNA polymerase, RBP11-like subunit"/>
    <property type="match status" value="1"/>
</dbReference>
<organism evidence="11">
    <name type="scientific">Rotundella rotunda</name>
    <dbReference type="NCBI Taxonomy" id="1357779"/>
    <lineage>
        <taxon>Eukaryota</taxon>
        <taxon>Viridiplantae</taxon>
        <taxon>Chlorophyta</taxon>
        <taxon>core chlorophytes</taxon>
        <taxon>Chlorophyceae</taxon>
        <taxon>CS clade</taxon>
        <taxon>Sphaeropleales</taxon>
        <taxon>Rotundellaceae</taxon>
        <taxon>Rotundella</taxon>
    </lineage>
</organism>
<evidence type="ECO:0000256" key="2">
    <source>
        <dbReference type="ARBA" id="ARBA00007123"/>
    </source>
</evidence>
<dbReference type="Pfam" id="PF01000">
    <property type="entry name" value="RNA_pol_A_bac"/>
    <property type="match status" value="1"/>
</dbReference>
<dbReference type="GO" id="GO:0000428">
    <property type="term" value="C:DNA-directed RNA polymerase complex"/>
    <property type="evidence" value="ECO:0007669"/>
    <property type="project" value="UniProtKB-KW"/>
</dbReference>
<evidence type="ECO:0000313" key="11">
    <source>
        <dbReference type="EMBL" id="AMN09100.1"/>
    </source>
</evidence>
<comment type="similarity">
    <text evidence="2">Belongs to the RNA polymerase alpha chain family.</text>
</comment>
<dbReference type="EC" id="2.7.7.6" evidence="3"/>
<dbReference type="EMBL" id="KT369334">
    <property type="protein sequence ID" value="AMN09100.1"/>
    <property type="molecule type" value="Genomic_DNA"/>
</dbReference>
<evidence type="ECO:0000256" key="1">
    <source>
        <dbReference type="ARBA" id="ARBA00004026"/>
    </source>
</evidence>
<accession>A0A140GII5</accession>
<dbReference type="AlphaFoldDB" id="A0A140GII5"/>
<comment type="catalytic activity">
    <reaction evidence="9">
        <text>RNA(n) + a ribonucleoside 5'-triphosphate = RNA(n+1) + diphosphate</text>
        <dbReference type="Rhea" id="RHEA:21248"/>
        <dbReference type="Rhea" id="RHEA-COMP:14527"/>
        <dbReference type="Rhea" id="RHEA-COMP:17342"/>
        <dbReference type="ChEBI" id="CHEBI:33019"/>
        <dbReference type="ChEBI" id="CHEBI:61557"/>
        <dbReference type="ChEBI" id="CHEBI:140395"/>
        <dbReference type="EC" id="2.7.7.6"/>
    </reaction>
</comment>
<evidence type="ECO:0000256" key="9">
    <source>
        <dbReference type="ARBA" id="ARBA00048552"/>
    </source>
</evidence>
<dbReference type="SUPFAM" id="SSF56553">
    <property type="entry name" value="Insert subdomain of RNA polymerase alpha subunit"/>
    <property type="match status" value="1"/>
</dbReference>
<evidence type="ECO:0000256" key="3">
    <source>
        <dbReference type="ARBA" id="ARBA00012418"/>
    </source>
</evidence>
<gene>
    <name evidence="11" type="primary">rpoA</name>
</gene>
<name>A0A140GII5_9CHLO</name>
<dbReference type="Pfam" id="PF03118">
    <property type="entry name" value="RNA_pol_A_CTD"/>
    <property type="match status" value="1"/>
</dbReference>
<keyword evidence="11" id="KW-0934">Plastid</keyword>
<dbReference type="CDD" id="cd06928">
    <property type="entry name" value="RNAP_alpha_NTD"/>
    <property type="match status" value="1"/>
</dbReference>
<evidence type="ECO:0000259" key="10">
    <source>
        <dbReference type="SMART" id="SM00662"/>
    </source>
</evidence>
<geneLocation type="chloroplast" evidence="11"/>
<dbReference type="Pfam" id="PF01193">
    <property type="entry name" value="RNA_pol_L"/>
    <property type="match status" value="1"/>
</dbReference>
<dbReference type="SMART" id="SM00662">
    <property type="entry name" value="RPOLD"/>
    <property type="match status" value="1"/>
</dbReference>
<keyword evidence="5" id="KW-0808">Transferase</keyword>
<feature type="domain" description="DNA-directed RNA polymerase RpoA/D/Rpb3-type" evidence="10">
    <location>
        <begin position="20"/>
        <end position="269"/>
    </location>
</feature>
<dbReference type="SUPFAM" id="SSF55257">
    <property type="entry name" value="RBP11-like subunits of RNA polymerase"/>
    <property type="match status" value="1"/>
</dbReference>
<sequence length="421" mass="48332">MENFFLSCKECIKETPLSIYGCFYLGPFNNSQSLTVANALRRTLLSEIPGIGVLHLEIDGVAHEYTTVKGLRESVLDVLLNFKQIVLKKANKISLNKPLYGYLSVRGPGIIRASDLRLPPSIQCVDPNQYIATLNEDGKIVLKFTIVESKNKSLKPFFEKNSDLSLLKKRSEEITVGAVNTNKKIEIKNTSLTSFFKDKSPKNALFVDPLFNPIHKVNYTIQPYGPLKENKENQIVIIELWTNGSLYPREALYLGLTKLKNLFFKLDEMKLIHSLMVEANFKDKQNYTKMLRNVEHDYTHFKNTKKRSTKKDLYPEMVFKLQNLENENIENPKISQSSTMVIPTSIPFVQVKDNTGIEDLFLPYRIYNCLKKNHLSSIEDLIQYSPKQLLELPGFGNYCLIILEENLKKKGLHLNLNETMK</sequence>
<comment type="function">
    <text evidence="1">DNA-dependent RNA polymerase catalyzes the transcription of DNA into RNA using the four ribonucleoside triphosphates as substrates.</text>
</comment>
<dbReference type="InterPro" id="IPR011262">
    <property type="entry name" value="DNA-dir_RNA_pol_insert"/>
</dbReference>
<evidence type="ECO:0000256" key="4">
    <source>
        <dbReference type="ARBA" id="ARBA00022478"/>
    </source>
</evidence>
<dbReference type="GO" id="GO:0005737">
    <property type="term" value="C:cytoplasm"/>
    <property type="evidence" value="ECO:0007669"/>
    <property type="project" value="UniProtKB-ARBA"/>
</dbReference>
<dbReference type="GO" id="GO:0003677">
    <property type="term" value="F:DNA binding"/>
    <property type="evidence" value="ECO:0007669"/>
    <property type="project" value="InterPro"/>
</dbReference>
<reference evidence="11" key="1">
    <citation type="journal article" date="2016" name="Mol. Phylogenet. Evol.">
        <title>Chloroplast phylogenomic data from the green algal order Sphaeropleales (Chlorophyceae, Chlorophyta) reveal complex patterns of sequence evolution.</title>
        <authorList>
            <person name="Fucikova K."/>
            <person name="Lewis P.O."/>
            <person name="Lewis L.A."/>
        </authorList>
    </citation>
    <scope>NUCLEOTIDE SEQUENCE</scope>
    <source>
        <strain evidence="11">UTEX B 2979</strain>
    </source>
</reference>
<keyword evidence="7" id="KW-0804">Transcription</keyword>
<dbReference type="GO" id="GO:0046983">
    <property type="term" value="F:protein dimerization activity"/>
    <property type="evidence" value="ECO:0007669"/>
    <property type="project" value="InterPro"/>
</dbReference>
<dbReference type="GO" id="GO:0003899">
    <property type="term" value="F:DNA-directed RNA polymerase activity"/>
    <property type="evidence" value="ECO:0007669"/>
    <property type="project" value="UniProtKB-EC"/>
</dbReference>
<dbReference type="Gene3D" id="2.170.120.12">
    <property type="entry name" value="DNA-directed RNA polymerase, insert domain"/>
    <property type="match status" value="1"/>
</dbReference>
<dbReference type="InterPro" id="IPR036643">
    <property type="entry name" value="RNApol_insert_sf"/>
</dbReference>
<dbReference type="GO" id="GO:0006351">
    <property type="term" value="P:DNA-templated transcription"/>
    <property type="evidence" value="ECO:0007669"/>
    <property type="project" value="InterPro"/>
</dbReference>
<protein>
    <recommendedName>
        <fullName evidence="3">DNA-directed RNA polymerase</fullName>
        <ecNumber evidence="3">2.7.7.6</ecNumber>
    </recommendedName>
    <alternativeName>
        <fullName evidence="8">Plastid-encoded RNA polymerase subunit alpha</fullName>
    </alternativeName>
</protein>
<keyword evidence="6" id="KW-0548">Nucleotidyltransferase</keyword>
<proteinExistence type="inferred from homology"/>
<dbReference type="InterPro" id="IPR011263">
    <property type="entry name" value="DNA-dir_RNA_pol_RpoA/D/Rpb3"/>
</dbReference>
<evidence type="ECO:0000256" key="6">
    <source>
        <dbReference type="ARBA" id="ARBA00022695"/>
    </source>
</evidence>
<keyword evidence="11" id="KW-0150">Chloroplast</keyword>
<dbReference type="InterPro" id="IPR011260">
    <property type="entry name" value="RNAP_asu_C"/>
</dbReference>
<dbReference type="InterPro" id="IPR036603">
    <property type="entry name" value="RBP11-like"/>
</dbReference>
<evidence type="ECO:0000256" key="7">
    <source>
        <dbReference type="ARBA" id="ARBA00023163"/>
    </source>
</evidence>
<dbReference type="SUPFAM" id="SSF47789">
    <property type="entry name" value="C-terminal domain of RNA polymerase alpha subunit"/>
    <property type="match status" value="1"/>
</dbReference>
<dbReference type="Gene3D" id="1.10.150.20">
    <property type="entry name" value="5' to 3' exonuclease, C-terminal subdomain"/>
    <property type="match status" value="1"/>
</dbReference>
<evidence type="ECO:0000256" key="5">
    <source>
        <dbReference type="ARBA" id="ARBA00022679"/>
    </source>
</evidence>
<evidence type="ECO:0000256" key="8">
    <source>
        <dbReference type="ARBA" id="ARBA00031776"/>
    </source>
</evidence>
<keyword evidence="4" id="KW-0240">DNA-directed RNA polymerase</keyword>